<dbReference type="PANTHER" id="PTHR28069:SF1">
    <property type="entry name" value="PROTEIN MSS51, MITOCHONDRIAL"/>
    <property type="match status" value="1"/>
</dbReference>
<dbReference type="GO" id="GO:0033617">
    <property type="term" value="P:mitochondrial respiratory chain complex IV assembly"/>
    <property type="evidence" value="ECO:0007669"/>
    <property type="project" value="EnsemblFungi"/>
</dbReference>
<feature type="domain" description="Mitochondrial splicing suppressor 51-like C-terminal" evidence="2">
    <location>
        <begin position="180"/>
        <end position="352"/>
    </location>
</feature>
<evidence type="ECO:0000259" key="2">
    <source>
        <dbReference type="Pfam" id="PF20179"/>
    </source>
</evidence>
<dbReference type="GeneID" id="7051751"/>
<dbReference type="STRING" id="402676.B6K300"/>
<evidence type="ECO:0000313" key="4">
    <source>
        <dbReference type="JaponicusDB" id="SJAG_02979"/>
    </source>
</evidence>
<organism evidence="3 5">
    <name type="scientific">Schizosaccharomyces japonicus (strain yFS275 / FY16936)</name>
    <name type="common">Fission yeast</name>
    <dbReference type="NCBI Taxonomy" id="402676"/>
    <lineage>
        <taxon>Eukaryota</taxon>
        <taxon>Fungi</taxon>
        <taxon>Dikarya</taxon>
        <taxon>Ascomycota</taxon>
        <taxon>Taphrinomycotina</taxon>
        <taxon>Schizosaccharomycetes</taxon>
        <taxon>Schizosaccharomycetales</taxon>
        <taxon>Schizosaccharomycetaceae</taxon>
        <taxon>Schizosaccharomyces</taxon>
    </lineage>
</organism>
<evidence type="ECO:0000313" key="5">
    <source>
        <dbReference type="Proteomes" id="UP000001744"/>
    </source>
</evidence>
<dbReference type="RefSeq" id="XP_002174150.1">
    <property type="nucleotide sequence ID" value="XM_002174114.2"/>
</dbReference>
<dbReference type="OrthoDB" id="25767at2759"/>
<keyword evidence="5" id="KW-1185">Reference proteome</keyword>
<dbReference type="InterPro" id="IPR032717">
    <property type="entry name" value="Mss51_Znf"/>
</dbReference>
<protein>
    <submittedName>
        <fullName evidence="3">Splicing suppressor</fullName>
    </submittedName>
</protein>
<dbReference type="Pfam" id="PF20179">
    <property type="entry name" value="MSS51_C"/>
    <property type="match status" value="1"/>
</dbReference>
<dbReference type="InterPro" id="IPR046824">
    <property type="entry name" value="Mss51-like_C"/>
</dbReference>
<reference evidence="3 5" key="1">
    <citation type="journal article" date="2011" name="Science">
        <title>Comparative functional genomics of the fission yeasts.</title>
        <authorList>
            <person name="Rhind N."/>
            <person name="Chen Z."/>
            <person name="Yassour M."/>
            <person name="Thompson D.A."/>
            <person name="Haas B.J."/>
            <person name="Habib N."/>
            <person name="Wapinski I."/>
            <person name="Roy S."/>
            <person name="Lin M.F."/>
            <person name="Heiman D.I."/>
            <person name="Young S.K."/>
            <person name="Furuya K."/>
            <person name="Guo Y."/>
            <person name="Pidoux A."/>
            <person name="Chen H.M."/>
            <person name="Robbertse B."/>
            <person name="Goldberg J.M."/>
            <person name="Aoki K."/>
            <person name="Bayne E.H."/>
            <person name="Berlin A.M."/>
            <person name="Desjardins C.A."/>
            <person name="Dobbs E."/>
            <person name="Dukaj L."/>
            <person name="Fan L."/>
            <person name="FitzGerald M.G."/>
            <person name="French C."/>
            <person name="Gujja S."/>
            <person name="Hansen K."/>
            <person name="Keifenheim D."/>
            <person name="Levin J.Z."/>
            <person name="Mosher R.A."/>
            <person name="Mueller C.A."/>
            <person name="Pfiffner J."/>
            <person name="Priest M."/>
            <person name="Russ C."/>
            <person name="Smialowska A."/>
            <person name="Swoboda P."/>
            <person name="Sykes S.M."/>
            <person name="Vaughn M."/>
            <person name="Vengrova S."/>
            <person name="Yoder R."/>
            <person name="Zeng Q."/>
            <person name="Allshire R."/>
            <person name="Baulcombe D."/>
            <person name="Birren B.W."/>
            <person name="Brown W."/>
            <person name="Ekwall K."/>
            <person name="Kellis M."/>
            <person name="Leatherwood J."/>
            <person name="Levin H."/>
            <person name="Margalit H."/>
            <person name="Martienssen R."/>
            <person name="Nieduszynski C.A."/>
            <person name="Spatafora J.W."/>
            <person name="Friedman N."/>
            <person name="Dalgaard J.Z."/>
            <person name="Baumann P."/>
            <person name="Niki H."/>
            <person name="Regev A."/>
            <person name="Nusbaum C."/>
        </authorList>
    </citation>
    <scope>NUCLEOTIDE SEQUENCE [LARGE SCALE GENOMIC DNA]</scope>
    <source>
        <strain evidence="5">yFS275 / FY16936</strain>
    </source>
</reference>
<evidence type="ECO:0000313" key="3">
    <source>
        <dbReference type="EMBL" id="EEB07857.1"/>
    </source>
</evidence>
<dbReference type="AlphaFoldDB" id="B6K300"/>
<dbReference type="PANTHER" id="PTHR28069">
    <property type="entry name" value="GH20023P"/>
    <property type="match status" value="1"/>
</dbReference>
<accession>B6K300</accession>
<gene>
    <name evidence="4" type="primary">mss51</name>
    <name evidence="3" type="ORF">SJAG_02979</name>
</gene>
<sequence>MAQKLFSFGRSLASSNAKRPYFYPLSKSPVKVLRERGERIRKLYKCPVSKLPVEYECPECGFPTHHSQIEWKKDTSKEKFIPKLREINEDEHDLALNPRTRQLFDLPGENDPEQSVSFYSWDSFLYTRSFQSVDDAQQRRHLSRLLTYPITLAAILHELSPYTLRDRLTPQGLQSLSAIRSILHRYPRAQSTDPRPTRIFIIGARGESALPLSIWYQGLNCLFPNRLFQLHFIGPEVMEPVKKEWLPSSIEAFYYPQRYHELHNVGTFEPFDAYYDIFYLPTPAFSQPVYRNDWIPTLHALVETRCPIFLTSSSVLEMENDVKTLKKHLGPSIEPTLTLGTNVFASQAWSVNDANLHDITHVNAQVYGFRATQYNVQEVDI</sequence>
<proteinExistence type="predicted"/>
<feature type="domain" description="Mitochondrial splicing suppressor 51 zinc-finger" evidence="1">
    <location>
        <begin position="45"/>
        <end position="94"/>
    </location>
</feature>
<dbReference type="OMA" id="VAVKANW"/>
<dbReference type="Pfam" id="PF13824">
    <property type="entry name" value="zf-Mss51"/>
    <property type="match status" value="1"/>
</dbReference>
<name>B6K300_SCHJY</name>
<dbReference type="VEuPathDB" id="FungiDB:SJAG_02979"/>
<dbReference type="HOGENOM" id="CLU_033072_0_0_1"/>
<evidence type="ECO:0000259" key="1">
    <source>
        <dbReference type="Pfam" id="PF13824"/>
    </source>
</evidence>
<dbReference type="JaponicusDB" id="SJAG_02979">
    <property type="gene designation" value="mss51"/>
</dbReference>
<dbReference type="EMBL" id="KE651167">
    <property type="protein sequence ID" value="EEB07857.1"/>
    <property type="molecule type" value="Genomic_DNA"/>
</dbReference>
<dbReference type="GO" id="GO:0031966">
    <property type="term" value="C:mitochondrial membrane"/>
    <property type="evidence" value="ECO:0007669"/>
    <property type="project" value="EnsemblFungi"/>
</dbReference>
<dbReference type="eggNOG" id="ENOG502QQBW">
    <property type="taxonomic scope" value="Eukaryota"/>
</dbReference>
<dbReference type="Proteomes" id="UP000001744">
    <property type="component" value="Unassembled WGS sequence"/>
</dbReference>